<dbReference type="RefSeq" id="WP_047913125.1">
    <property type="nucleotide sequence ID" value="NZ_CP118109.1"/>
</dbReference>
<feature type="coiled-coil region" evidence="1">
    <location>
        <begin position="22"/>
        <end position="63"/>
    </location>
</feature>
<protein>
    <recommendedName>
        <fullName evidence="4">Transcription elongation factor GreA/GreB C-terminal domain-containing protein</fullName>
    </recommendedName>
</protein>
<evidence type="ECO:0000256" key="1">
    <source>
        <dbReference type="SAM" id="Coils"/>
    </source>
</evidence>
<keyword evidence="2" id="KW-0614">Plasmid</keyword>
<accession>A0ABY7XHK0</accession>
<reference evidence="2 3" key="1">
    <citation type="submission" date="2023-02" db="EMBL/GenBank/DDBJ databases">
        <title>Pathogen: clinical or host-associated sample.</title>
        <authorList>
            <person name="Hergert J."/>
            <person name="Casey R."/>
            <person name="Wagner J."/>
            <person name="Young E.L."/>
            <person name="Oakeson K.F."/>
        </authorList>
    </citation>
    <scope>NUCLEOTIDE SEQUENCE [LARGE SCALE GENOMIC DNA]</scope>
    <source>
        <strain evidence="2 3">2022CK-00829</strain>
        <plasmid evidence="2 3">unnamed1</plasmid>
    </source>
</reference>
<sequence length="172" mass="19817">MDQIKIMANTPDQNRNYLRTYLQEEISQKIRLEETIKLYEVQLDELTEEVVDQAETMRAMKNDEMADKASSRLSRMELMKFTVQKYLQHLKERNHEMVEDSQAHMVALSEIEIEQGGFVALLFGLRDNVEFEPVSQGLTFEPGGSVESIIGTSLTSWKDSSQLKITLIREGN</sequence>
<keyword evidence="3" id="KW-1185">Reference proteome</keyword>
<gene>
    <name evidence="2" type="ORF">PUW25_26295</name>
</gene>
<proteinExistence type="predicted"/>
<dbReference type="Proteomes" id="UP001221519">
    <property type="component" value="Plasmid unnamed1"/>
</dbReference>
<evidence type="ECO:0008006" key="4">
    <source>
        <dbReference type="Google" id="ProtNLM"/>
    </source>
</evidence>
<evidence type="ECO:0000313" key="3">
    <source>
        <dbReference type="Proteomes" id="UP001221519"/>
    </source>
</evidence>
<organism evidence="2 3">
    <name type="scientific">Paenibacillus urinalis</name>
    <dbReference type="NCBI Taxonomy" id="521520"/>
    <lineage>
        <taxon>Bacteria</taxon>
        <taxon>Bacillati</taxon>
        <taxon>Bacillota</taxon>
        <taxon>Bacilli</taxon>
        <taxon>Bacillales</taxon>
        <taxon>Paenibacillaceae</taxon>
        <taxon>Paenibacillus</taxon>
    </lineage>
</organism>
<evidence type="ECO:0000313" key="2">
    <source>
        <dbReference type="EMBL" id="WDI05083.1"/>
    </source>
</evidence>
<dbReference type="EMBL" id="CP118109">
    <property type="protein sequence ID" value="WDI05083.1"/>
    <property type="molecule type" value="Genomic_DNA"/>
</dbReference>
<keyword evidence="1" id="KW-0175">Coiled coil</keyword>
<geneLocation type="plasmid" evidence="2 3">
    <name>unnamed1</name>
</geneLocation>
<name>A0ABY7XHK0_9BACL</name>